<accession>A0ABT2A7I9</accession>
<evidence type="ECO:0000313" key="3">
    <source>
        <dbReference type="Proteomes" id="UP001205560"/>
    </source>
</evidence>
<dbReference type="RefSeq" id="WP_258845937.1">
    <property type="nucleotide sequence ID" value="NZ_JANUGX010000014.1"/>
</dbReference>
<feature type="region of interest" description="Disordered" evidence="1">
    <location>
        <begin position="37"/>
        <end position="63"/>
    </location>
</feature>
<dbReference type="Proteomes" id="UP001205560">
    <property type="component" value="Unassembled WGS sequence"/>
</dbReference>
<protein>
    <submittedName>
        <fullName evidence="2">Uncharacterized protein</fullName>
    </submittedName>
</protein>
<evidence type="ECO:0000256" key="1">
    <source>
        <dbReference type="SAM" id="MobiDB-lite"/>
    </source>
</evidence>
<proteinExistence type="predicted"/>
<gene>
    <name evidence="2" type="ORF">NX782_13240</name>
</gene>
<sequence>MNKPQVCMFCRYRKSRALDAEACCAAAELARPAKEGVDHPMQGMARGMPERLRAPNLPQYRPR</sequence>
<evidence type="ECO:0000313" key="2">
    <source>
        <dbReference type="EMBL" id="MCS0590164.1"/>
    </source>
</evidence>
<comment type="caution">
    <text evidence="2">The sequence shown here is derived from an EMBL/GenBank/DDBJ whole genome shotgun (WGS) entry which is preliminary data.</text>
</comment>
<reference evidence="2 3" key="1">
    <citation type="submission" date="2022-08" db="EMBL/GenBank/DDBJ databases">
        <title>Reclassification of Massilia species as members of the genera Telluria, Duganella, Pseudoduganella, Mokoshia gen. nov. and Zemynaea gen. nov. using orthogonal and non-orthogonal genome-based approaches.</title>
        <authorList>
            <person name="Bowman J.P."/>
        </authorList>
    </citation>
    <scope>NUCLEOTIDE SEQUENCE [LARGE SCALE GENOMIC DNA]</scope>
    <source>
        <strain evidence="2 3">LMG 28164</strain>
    </source>
</reference>
<name>A0ABT2A7I9_9BURK</name>
<dbReference type="EMBL" id="JANUGX010000014">
    <property type="protein sequence ID" value="MCS0590164.1"/>
    <property type="molecule type" value="Genomic_DNA"/>
</dbReference>
<keyword evidence="3" id="KW-1185">Reference proteome</keyword>
<organism evidence="2 3">
    <name type="scientific">Massilia norwichensis</name>
    <dbReference type="NCBI Taxonomy" id="1442366"/>
    <lineage>
        <taxon>Bacteria</taxon>
        <taxon>Pseudomonadati</taxon>
        <taxon>Pseudomonadota</taxon>
        <taxon>Betaproteobacteria</taxon>
        <taxon>Burkholderiales</taxon>
        <taxon>Oxalobacteraceae</taxon>
        <taxon>Telluria group</taxon>
        <taxon>Massilia</taxon>
    </lineage>
</organism>